<dbReference type="KEGG" id="sre:PTSG_00653"/>
<feature type="compositionally biased region" description="Basic residues" evidence="1">
    <location>
        <begin position="19"/>
        <end position="33"/>
    </location>
</feature>
<dbReference type="Proteomes" id="UP000007799">
    <property type="component" value="Unassembled WGS sequence"/>
</dbReference>
<accession>F2TX37</accession>
<name>F2TX37_SALR5</name>
<sequence length="220" mass="25756">MSDRTTMVSRFFSRLRLRRRQGKHAHDARKAKKAAQDGQGTLTKRAVMDVIKSPSHHHHQQQQQQQQHVSSEQMQLPHQHQAKHMAHRHNDASQQHTLPSLQPDPNQQQQKQQTQKQEKRNRKRGGSSKPSRLDRQGARVNLVPLKKEFLDQFTVQPLSLSEKLTRWCCYTDFFDPQPPPAHGPATTLQMRQRFSMYSGTSLMDWQSFALKRAYRRKTQV</sequence>
<evidence type="ECO:0000313" key="2">
    <source>
        <dbReference type="EMBL" id="EGD75946.1"/>
    </source>
</evidence>
<gene>
    <name evidence="2" type="ORF">PTSG_00653</name>
</gene>
<reference evidence="2" key="1">
    <citation type="submission" date="2009-08" db="EMBL/GenBank/DDBJ databases">
        <title>Annotation of Salpingoeca rosetta.</title>
        <authorList>
            <consortium name="The Broad Institute Genome Sequencing Platform"/>
            <person name="Russ C."/>
            <person name="Cuomo C."/>
            <person name="Burger G."/>
            <person name="Gray M.W."/>
            <person name="Holland P.W.H."/>
            <person name="King N."/>
            <person name="Lang F.B.F."/>
            <person name="Roger A.J."/>
            <person name="Ruiz-Trillo I."/>
            <person name="Young S.K."/>
            <person name="Zeng Q."/>
            <person name="Gargeya S."/>
            <person name="Alvarado L."/>
            <person name="Berlin A."/>
            <person name="Chapman S.B."/>
            <person name="Chen Z."/>
            <person name="Freedman E."/>
            <person name="Gellesch M."/>
            <person name="Goldberg J."/>
            <person name="Griggs A."/>
            <person name="Gujja S."/>
            <person name="Heilman E."/>
            <person name="Heiman D."/>
            <person name="Howarth C."/>
            <person name="Mehta T."/>
            <person name="Neiman D."/>
            <person name="Pearson M."/>
            <person name="Roberts A."/>
            <person name="Saif S."/>
            <person name="Shea T."/>
            <person name="Shenoy N."/>
            <person name="Sisk P."/>
            <person name="Stolte C."/>
            <person name="Sykes S."/>
            <person name="White J."/>
            <person name="Yandava C."/>
            <person name="Haas B."/>
            <person name="Nusbaum C."/>
            <person name="Birren B."/>
        </authorList>
    </citation>
    <scope>NUCLEOTIDE SEQUENCE [LARGE SCALE GENOMIC DNA]</scope>
    <source>
        <strain evidence="2">ATCC 50818</strain>
    </source>
</reference>
<dbReference type="InParanoid" id="F2TX37"/>
<dbReference type="GeneID" id="16078718"/>
<feature type="compositionally biased region" description="Polar residues" evidence="1">
    <location>
        <begin position="92"/>
        <end position="106"/>
    </location>
</feature>
<dbReference type="RefSeq" id="XP_004998122.1">
    <property type="nucleotide sequence ID" value="XM_004998065.1"/>
</dbReference>
<evidence type="ECO:0000256" key="1">
    <source>
        <dbReference type="SAM" id="MobiDB-lite"/>
    </source>
</evidence>
<evidence type="ECO:0000313" key="3">
    <source>
        <dbReference type="Proteomes" id="UP000007799"/>
    </source>
</evidence>
<keyword evidence="3" id="KW-1185">Reference proteome</keyword>
<dbReference type="EMBL" id="GL832956">
    <property type="protein sequence ID" value="EGD75946.1"/>
    <property type="molecule type" value="Genomic_DNA"/>
</dbReference>
<organism evidence="3">
    <name type="scientific">Salpingoeca rosetta (strain ATCC 50818 / BSB-021)</name>
    <dbReference type="NCBI Taxonomy" id="946362"/>
    <lineage>
        <taxon>Eukaryota</taxon>
        <taxon>Choanoflagellata</taxon>
        <taxon>Craspedida</taxon>
        <taxon>Salpingoecidae</taxon>
        <taxon>Salpingoeca</taxon>
    </lineage>
</organism>
<feature type="compositionally biased region" description="Polar residues" evidence="1">
    <location>
        <begin position="69"/>
        <end position="78"/>
    </location>
</feature>
<feature type="region of interest" description="Disordered" evidence="1">
    <location>
        <begin position="19"/>
        <end position="139"/>
    </location>
</feature>
<dbReference type="AlphaFoldDB" id="F2TX37"/>
<protein>
    <submittedName>
        <fullName evidence="2">Uncharacterized protein</fullName>
    </submittedName>
</protein>
<proteinExistence type="predicted"/>